<feature type="region of interest" description="Disordered" evidence="1">
    <location>
        <begin position="272"/>
        <end position="297"/>
    </location>
</feature>
<evidence type="ECO:0000256" key="1">
    <source>
        <dbReference type="SAM" id="MobiDB-lite"/>
    </source>
</evidence>
<dbReference type="RefSeq" id="WP_145102456.1">
    <property type="nucleotide sequence ID" value="NZ_CP036348.1"/>
</dbReference>
<keyword evidence="3" id="KW-1185">Reference proteome</keyword>
<dbReference type="AlphaFoldDB" id="A0A518K1V3"/>
<evidence type="ECO:0000313" key="3">
    <source>
        <dbReference type="Proteomes" id="UP000315082"/>
    </source>
</evidence>
<name>A0A518K1V3_9BACT</name>
<dbReference type="Proteomes" id="UP000315082">
    <property type="component" value="Chromosome"/>
</dbReference>
<accession>A0A518K1V3</accession>
<organism evidence="2 3">
    <name type="scientific">Rosistilla carotiformis</name>
    <dbReference type="NCBI Taxonomy" id="2528017"/>
    <lineage>
        <taxon>Bacteria</taxon>
        <taxon>Pseudomonadati</taxon>
        <taxon>Planctomycetota</taxon>
        <taxon>Planctomycetia</taxon>
        <taxon>Pirellulales</taxon>
        <taxon>Pirellulaceae</taxon>
        <taxon>Rosistilla</taxon>
    </lineage>
</organism>
<proteinExistence type="predicted"/>
<gene>
    <name evidence="2" type="ORF">Poly24_54890</name>
</gene>
<sequence>MANEDELERRIRRLEALFSAMLMSDGDLSSKSYERLIERLLHRPKEPDMFYDELYFLLRENPFRTRDRMGERMDALSDSQTKLQGELHNYLVAQSMGVDPNLIPLHRFVSVQVYLPKDDAETVTKLSDAIRQLLDAFDFEIADDFPPELSSWFKKWFAKTKDVATQPEVADRLKKIERAIELKQLQETQASIDEKQAKATRDIMAALENTPDAVCLVGSILTVKISGNTPRAYVRSLTPEEMIFLSNNQHLLKSPETILEALASNAQQCEPTTFDTTGLMNDDPLRPRLGHDPTDGG</sequence>
<dbReference type="KEGG" id="rcf:Poly24_54890"/>
<reference evidence="2 3" key="1">
    <citation type="submission" date="2019-02" db="EMBL/GenBank/DDBJ databases">
        <title>Deep-cultivation of Planctomycetes and their phenomic and genomic characterization uncovers novel biology.</title>
        <authorList>
            <person name="Wiegand S."/>
            <person name="Jogler M."/>
            <person name="Boedeker C."/>
            <person name="Pinto D."/>
            <person name="Vollmers J."/>
            <person name="Rivas-Marin E."/>
            <person name="Kohn T."/>
            <person name="Peeters S.H."/>
            <person name="Heuer A."/>
            <person name="Rast P."/>
            <person name="Oberbeckmann S."/>
            <person name="Bunk B."/>
            <person name="Jeske O."/>
            <person name="Meyerdierks A."/>
            <person name="Storesund J.E."/>
            <person name="Kallscheuer N."/>
            <person name="Luecker S."/>
            <person name="Lage O.M."/>
            <person name="Pohl T."/>
            <person name="Merkel B.J."/>
            <person name="Hornburger P."/>
            <person name="Mueller R.-W."/>
            <person name="Bruemmer F."/>
            <person name="Labrenz M."/>
            <person name="Spormann A.M."/>
            <person name="Op den Camp H."/>
            <person name="Overmann J."/>
            <person name="Amann R."/>
            <person name="Jetten M.S.M."/>
            <person name="Mascher T."/>
            <person name="Medema M.H."/>
            <person name="Devos D.P."/>
            <person name="Kaster A.-K."/>
            <person name="Ovreas L."/>
            <person name="Rohde M."/>
            <person name="Galperin M.Y."/>
            <person name="Jogler C."/>
        </authorList>
    </citation>
    <scope>NUCLEOTIDE SEQUENCE [LARGE SCALE GENOMIC DNA]</scope>
    <source>
        <strain evidence="2 3">Poly24</strain>
    </source>
</reference>
<protein>
    <submittedName>
        <fullName evidence="2">Uncharacterized protein</fullName>
    </submittedName>
</protein>
<evidence type="ECO:0000313" key="2">
    <source>
        <dbReference type="EMBL" id="QDV71749.1"/>
    </source>
</evidence>
<dbReference type="EMBL" id="CP036348">
    <property type="protein sequence ID" value="QDV71749.1"/>
    <property type="molecule type" value="Genomic_DNA"/>
</dbReference>
<dbReference type="OrthoDB" id="9554345at2"/>
<feature type="compositionally biased region" description="Basic and acidic residues" evidence="1">
    <location>
        <begin position="283"/>
        <end position="297"/>
    </location>
</feature>